<dbReference type="Gene3D" id="3.40.50.300">
    <property type="entry name" value="P-loop containing nucleotide triphosphate hydrolases"/>
    <property type="match status" value="1"/>
</dbReference>
<dbReference type="GO" id="GO:0005524">
    <property type="term" value="F:ATP binding"/>
    <property type="evidence" value="ECO:0007669"/>
    <property type="project" value="UniProtKB-KW"/>
</dbReference>
<dbReference type="EMBL" id="AP027080">
    <property type="protein sequence ID" value="BDU72749.1"/>
    <property type="molecule type" value="Genomic_DNA"/>
</dbReference>
<name>A0AA48GMT4_9BACT</name>
<dbReference type="PANTHER" id="PTHR42939">
    <property type="entry name" value="ABC TRANSPORTER ATP-BINDING PROTEIN ALBC-RELATED"/>
    <property type="match status" value="1"/>
</dbReference>
<feature type="domain" description="ABC transporter" evidence="4">
    <location>
        <begin position="5"/>
        <end position="231"/>
    </location>
</feature>
<dbReference type="SMART" id="SM00382">
    <property type="entry name" value="AAA"/>
    <property type="match status" value="1"/>
</dbReference>
<evidence type="ECO:0000313" key="6">
    <source>
        <dbReference type="Proteomes" id="UP001238179"/>
    </source>
</evidence>
<gene>
    <name evidence="5" type="ORF">METEAL_19230</name>
</gene>
<evidence type="ECO:0000259" key="4">
    <source>
        <dbReference type="PROSITE" id="PS50893"/>
    </source>
</evidence>
<sequence length="291" mass="30427">MTTVVRCEALTMAYGRREALSGLDLAVEPGSVYALLGRNGAGKSTLVKALLGLRRPRSGRAELFGADAFGARARAMERTGVVPETPQVPPRMTSAQAAAFCGSLAPAWDAAGVAARLERFGVDPRQPFGRLSRGQQTQVALALALGSRPDLLVLDDPTLGLDAVARRDLYREILEDLGERGATVLVATHDLAGIEGIADRVGILHQGRLLLDEPMEDLKGRHRRIRCGPQACPDLGPLGPAAQAQGPFGLEATVSRFSEAALAAAGLPPEAAVGASLEDIFLATVAGEVNA</sequence>
<evidence type="ECO:0000313" key="5">
    <source>
        <dbReference type="EMBL" id="BDU72749.1"/>
    </source>
</evidence>
<proteinExistence type="predicted"/>
<protein>
    <recommendedName>
        <fullName evidence="4">ABC transporter domain-containing protein</fullName>
    </recommendedName>
</protein>
<dbReference type="Proteomes" id="UP001238179">
    <property type="component" value="Chromosome"/>
</dbReference>
<dbReference type="SUPFAM" id="SSF52540">
    <property type="entry name" value="P-loop containing nucleoside triphosphate hydrolases"/>
    <property type="match status" value="1"/>
</dbReference>
<dbReference type="KEGG" id="msil:METEAL_19230"/>
<keyword evidence="6" id="KW-1185">Reference proteome</keyword>
<dbReference type="InterPro" id="IPR051782">
    <property type="entry name" value="ABC_Transporter_VariousFunc"/>
</dbReference>
<dbReference type="RefSeq" id="WP_316415662.1">
    <property type="nucleotide sequence ID" value="NZ_AP027080.1"/>
</dbReference>
<evidence type="ECO:0000256" key="3">
    <source>
        <dbReference type="ARBA" id="ARBA00022840"/>
    </source>
</evidence>
<reference evidence="6" key="1">
    <citation type="journal article" date="2023" name="Int. J. Syst. Evol. Microbiol.">
        <title>Mesoterricola silvestris gen. nov., sp. nov., Mesoterricola sediminis sp. nov., Geothrix oryzae sp. nov., Geothrix edaphica sp. nov., Geothrix rubra sp. nov., and Geothrix limicola sp. nov., six novel members of Acidobacteriota isolated from soils.</title>
        <authorList>
            <person name="Itoh H."/>
            <person name="Sugisawa Y."/>
            <person name="Mise K."/>
            <person name="Xu Z."/>
            <person name="Kuniyasu M."/>
            <person name="Ushijima N."/>
            <person name="Kawano K."/>
            <person name="Kobayashi E."/>
            <person name="Shiratori Y."/>
            <person name="Masuda Y."/>
            <person name="Senoo K."/>
        </authorList>
    </citation>
    <scope>NUCLEOTIDE SEQUENCE [LARGE SCALE GENOMIC DNA]</scope>
    <source>
        <strain evidence="6">W79</strain>
    </source>
</reference>
<evidence type="ECO:0000256" key="2">
    <source>
        <dbReference type="ARBA" id="ARBA00022741"/>
    </source>
</evidence>
<organism evidence="5 6">
    <name type="scientific">Mesoterricola silvestris</name>
    <dbReference type="NCBI Taxonomy" id="2927979"/>
    <lineage>
        <taxon>Bacteria</taxon>
        <taxon>Pseudomonadati</taxon>
        <taxon>Acidobacteriota</taxon>
        <taxon>Holophagae</taxon>
        <taxon>Holophagales</taxon>
        <taxon>Holophagaceae</taxon>
        <taxon>Mesoterricola</taxon>
    </lineage>
</organism>
<keyword evidence="2" id="KW-0547">Nucleotide-binding</keyword>
<dbReference type="Pfam" id="PF00005">
    <property type="entry name" value="ABC_tran"/>
    <property type="match status" value="1"/>
</dbReference>
<dbReference type="GO" id="GO:0016887">
    <property type="term" value="F:ATP hydrolysis activity"/>
    <property type="evidence" value="ECO:0007669"/>
    <property type="project" value="InterPro"/>
</dbReference>
<dbReference type="InterPro" id="IPR003593">
    <property type="entry name" value="AAA+_ATPase"/>
</dbReference>
<dbReference type="InterPro" id="IPR003439">
    <property type="entry name" value="ABC_transporter-like_ATP-bd"/>
</dbReference>
<keyword evidence="1" id="KW-0813">Transport</keyword>
<dbReference type="CDD" id="cd03230">
    <property type="entry name" value="ABC_DR_subfamily_A"/>
    <property type="match status" value="1"/>
</dbReference>
<evidence type="ECO:0000256" key="1">
    <source>
        <dbReference type="ARBA" id="ARBA00022448"/>
    </source>
</evidence>
<dbReference type="InterPro" id="IPR027417">
    <property type="entry name" value="P-loop_NTPase"/>
</dbReference>
<dbReference type="PROSITE" id="PS50893">
    <property type="entry name" value="ABC_TRANSPORTER_2"/>
    <property type="match status" value="1"/>
</dbReference>
<accession>A0AA48GMT4</accession>
<dbReference type="PANTHER" id="PTHR42939:SF1">
    <property type="entry name" value="ABC TRANSPORTER ATP-BINDING PROTEIN ALBC-RELATED"/>
    <property type="match status" value="1"/>
</dbReference>
<dbReference type="AlphaFoldDB" id="A0AA48GMT4"/>
<keyword evidence="3" id="KW-0067">ATP-binding</keyword>